<evidence type="ECO:0000256" key="1">
    <source>
        <dbReference type="ARBA" id="ARBA00004141"/>
    </source>
</evidence>
<gene>
    <name evidence="8" type="ORF">PENARI_c030G04076</name>
</gene>
<dbReference type="AlphaFoldDB" id="A0A1F5L513"/>
<comment type="similarity">
    <text evidence="5">Belongs to the SAT4 family.</text>
</comment>
<dbReference type="GeneID" id="34581114"/>
<evidence type="ECO:0000313" key="9">
    <source>
        <dbReference type="Proteomes" id="UP000177622"/>
    </source>
</evidence>
<evidence type="ECO:0000313" key="8">
    <source>
        <dbReference type="EMBL" id="OGE48305.1"/>
    </source>
</evidence>
<keyword evidence="4 6" id="KW-0472">Membrane</keyword>
<dbReference type="RefSeq" id="XP_022483761.1">
    <property type="nucleotide sequence ID" value="XM_022636380.1"/>
</dbReference>
<feature type="transmembrane region" description="Helical" evidence="6">
    <location>
        <begin position="132"/>
        <end position="154"/>
    </location>
</feature>
<evidence type="ECO:0000256" key="2">
    <source>
        <dbReference type="ARBA" id="ARBA00022692"/>
    </source>
</evidence>
<evidence type="ECO:0000259" key="7">
    <source>
        <dbReference type="Pfam" id="PF20684"/>
    </source>
</evidence>
<reference evidence="8 9" key="1">
    <citation type="journal article" date="2016" name="Sci. Rep.">
        <title>Penicillium arizonense, a new, genome sequenced fungal species, reveals a high chemical diversity in secreted metabolites.</title>
        <authorList>
            <person name="Grijseels S."/>
            <person name="Nielsen J.C."/>
            <person name="Randelovic M."/>
            <person name="Nielsen J."/>
            <person name="Nielsen K.F."/>
            <person name="Workman M."/>
            <person name="Frisvad J.C."/>
        </authorList>
    </citation>
    <scope>NUCLEOTIDE SEQUENCE [LARGE SCALE GENOMIC DNA]</scope>
    <source>
        <strain evidence="8 9">CBS 141311</strain>
    </source>
</reference>
<keyword evidence="9" id="KW-1185">Reference proteome</keyword>
<comment type="subcellular location">
    <subcellularLocation>
        <location evidence="1">Membrane</location>
        <topology evidence="1">Multi-pass membrane protein</topology>
    </subcellularLocation>
</comment>
<dbReference type="PANTHER" id="PTHR33048:SF47">
    <property type="entry name" value="INTEGRAL MEMBRANE PROTEIN-RELATED"/>
    <property type="match status" value="1"/>
</dbReference>
<dbReference type="InterPro" id="IPR052337">
    <property type="entry name" value="SAT4-like"/>
</dbReference>
<comment type="caution">
    <text evidence="8">The sequence shown here is derived from an EMBL/GenBank/DDBJ whole genome shotgun (WGS) entry which is preliminary data.</text>
</comment>
<evidence type="ECO:0000256" key="5">
    <source>
        <dbReference type="ARBA" id="ARBA00038359"/>
    </source>
</evidence>
<dbReference type="PANTHER" id="PTHR33048">
    <property type="entry name" value="PTH11-LIKE INTEGRAL MEMBRANE PROTEIN (AFU_ORTHOLOGUE AFUA_5G11245)"/>
    <property type="match status" value="1"/>
</dbReference>
<dbReference type="STRING" id="1835702.A0A1F5L513"/>
<sequence>MVNDWADRDQQLYNGNAIVGTAAAIAILQIFFVVARLGTRCMQRMKLRVDDYLVLLSLVASLAKSTIYVILATNGGLGYHYDFISQVPENALLQSKGLFAIQVLDYPFNITPAKIALLLFYVRIFTVRKFQLCAYIVGSLVLGVGLATFVDAFFECQNMAILGTKSITNGACVHGTYVFLVLSPLNSLTGLLILVLPIPSVWKLHAPRGHKIALTGIFLLSGIGAIASILRMTVYFTDYRTAIHDPTWLSIELGTLAVIEGGVVLVAACLMSIWPLFTRLMPRRVQVSLSRHSPRQCPRDYHEYWYLREIRNDKIREEIAGWREVRGAEDSCGNSPPSPCSLADLEDQRLSILVDERVTDPLKHGVRFS</sequence>
<organism evidence="8 9">
    <name type="scientific">Penicillium arizonense</name>
    <dbReference type="NCBI Taxonomy" id="1835702"/>
    <lineage>
        <taxon>Eukaryota</taxon>
        <taxon>Fungi</taxon>
        <taxon>Dikarya</taxon>
        <taxon>Ascomycota</taxon>
        <taxon>Pezizomycotina</taxon>
        <taxon>Eurotiomycetes</taxon>
        <taxon>Eurotiomycetidae</taxon>
        <taxon>Eurotiales</taxon>
        <taxon>Aspergillaceae</taxon>
        <taxon>Penicillium</taxon>
    </lineage>
</organism>
<dbReference type="Pfam" id="PF20684">
    <property type="entry name" value="Fung_rhodopsin"/>
    <property type="match status" value="1"/>
</dbReference>
<feature type="transmembrane region" description="Helical" evidence="6">
    <location>
        <begin position="106"/>
        <end position="125"/>
    </location>
</feature>
<feature type="domain" description="Rhodopsin" evidence="7">
    <location>
        <begin position="35"/>
        <end position="279"/>
    </location>
</feature>
<keyword evidence="3 6" id="KW-1133">Transmembrane helix</keyword>
<accession>A0A1F5L513</accession>
<name>A0A1F5L513_PENAI</name>
<proteinExistence type="inferred from homology"/>
<keyword evidence="2 6" id="KW-0812">Transmembrane</keyword>
<evidence type="ECO:0000256" key="6">
    <source>
        <dbReference type="SAM" id="Phobius"/>
    </source>
</evidence>
<feature type="transmembrane region" description="Helical" evidence="6">
    <location>
        <begin position="51"/>
        <end position="71"/>
    </location>
</feature>
<feature type="transmembrane region" description="Helical" evidence="6">
    <location>
        <begin position="174"/>
        <end position="196"/>
    </location>
</feature>
<dbReference type="GO" id="GO:0016020">
    <property type="term" value="C:membrane"/>
    <property type="evidence" value="ECO:0007669"/>
    <property type="project" value="UniProtKB-SubCell"/>
</dbReference>
<evidence type="ECO:0000256" key="4">
    <source>
        <dbReference type="ARBA" id="ARBA00023136"/>
    </source>
</evidence>
<dbReference type="InterPro" id="IPR049326">
    <property type="entry name" value="Rhodopsin_dom_fungi"/>
</dbReference>
<dbReference type="EMBL" id="LXJU01000030">
    <property type="protein sequence ID" value="OGE48305.1"/>
    <property type="molecule type" value="Genomic_DNA"/>
</dbReference>
<dbReference type="Proteomes" id="UP000177622">
    <property type="component" value="Unassembled WGS sequence"/>
</dbReference>
<feature type="transmembrane region" description="Helical" evidence="6">
    <location>
        <begin position="256"/>
        <end position="277"/>
    </location>
</feature>
<feature type="transmembrane region" description="Helical" evidence="6">
    <location>
        <begin position="217"/>
        <end position="236"/>
    </location>
</feature>
<protein>
    <recommendedName>
        <fullName evidence="7">Rhodopsin domain-containing protein</fullName>
    </recommendedName>
</protein>
<dbReference type="OrthoDB" id="5417844at2759"/>
<feature type="transmembrane region" description="Helical" evidence="6">
    <location>
        <begin position="17"/>
        <end position="39"/>
    </location>
</feature>
<evidence type="ECO:0000256" key="3">
    <source>
        <dbReference type="ARBA" id="ARBA00022989"/>
    </source>
</evidence>